<dbReference type="RefSeq" id="WP_170070426.1">
    <property type="nucleotide sequence ID" value="NZ_PVNE01000012.1"/>
</dbReference>
<comment type="caution">
    <text evidence="6">The sequence shown here is derived from an EMBL/GenBank/DDBJ whole genome shotgun (WGS) entry which is preliminary data.</text>
</comment>
<dbReference type="GO" id="GO:0051301">
    <property type="term" value="P:cell division"/>
    <property type="evidence" value="ECO:0007669"/>
    <property type="project" value="UniProtKB-KW"/>
</dbReference>
<keyword evidence="7" id="KW-1185">Reference proteome</keyword>
<dbReference type="Pfam" id="PF00905">
    <property type="entry name" value="Transpeptidase"/>
    <property type="match status" value="1"/>
</dbReference>
<reference evidence="6 7" key="1">
    <citation type="submission" date="2018-03" db="EMBL/GenBank/DDBJ databases">
        <title>Genomic Encyclopedia of Archaeal and Bacterial Type Strains, Phase II (KMG-II): from individual species to whole genera.</title>
        <authorList>
            <person name="Goeker M."/>
        </authorList>
    </citation>
    <scope>NUCLEOTIDE SEQUENCE [LARGE SCALE GENOMIC DNA]</scope>
    <source>
        <strain evidence="6 7">DSM 44946</strain>
    </source>
</reference>
<dbReference type="GO" id="GO:0071555">
    <property type="term" value="P:cell wall organization"/>
    <property type="evidence" value="ECO:0007669"/>
    <property type="project" value="TreeGrafter"/>
</dbReference>
<dbReference type="GO" id="GO:0071972">
    <property type="term" value="F:peptidoglycan L,D-transpeptidase activity"/>
    <property type="evidence" value="ECO:0007669"/>
    <property type="project" value="TreeGrafter"/>
</dbReference>
<keyword evidence="3" id="KW-0472">Membrane</keyword>
<dbReference type="Gene3D" id="3.40.710.10">
    <property type="entry name" value="DD-peptidase/beta-lactamase superfamily"/>
    <property type="match status" value="1"/>
</dbReference>
<dbReference type="EMBL" id="PVNE01000012">
    <property type="protein sequence ID" value="PRX40557.1"/>
    <property type="molecule type" value="Genomic_DNA"/>
</dbReference>
<dbReference type="PANTHER" id="PTHR30627:SF24">
    <property type="entry name" value="PENICILLIN-BINDING PROTEIN 4B"/>
    <property type="match status" value="1"/>
</dbReference>
<keyword evidence="6" id="KW-0132">Cell division</keyword>
<gene>
    <name evidence="6" type="ORF">CLV97_11235</name>
</gene>
<dbReference type="InterPro" id="IPR005311">
    <property type="entry name" value="PBP_dimer"/>
</dbReference>
<dbReference type="Gene3D" id="3.90.1310.10">
    <property type="entry name" value="Penicillin-binding protein 2a (Domain 2)"/>
    <property type="match status" value="1"/>
</dbReference>
<evidence type="ECO:0000256" key="2">
    <source>
        <dbReference type="ARBA" id="ARBA00007171"/>
    </source>
</evidence>
<sequence>MDGRRIRWRSYGLTFLFLLAFVGLILRLSTIQLNTTRISSTIRPELVEGAKEQHTQEMIVESGRGSILDRRGRPLTGTRGWRLIAFPFAKSHLAAHEEKLTQLAEIIGVPHRVLVEKLSGLKAPRAIDREGGKDLVLTPSQVREIEDLDIPGIYALETDDRLDPDIPARQLIGRTERNPFLIRKWYEEELKEGEVDAHSQVGVTGLEAAFDSFLRGGGEHVLTYTVDGKGRPLNGLDVHRKETRGGSGKVPHSLVTSLDRDIQAMVERILEEEDVLDAAVVVQEISSGDILAMASRPLPGRTEGQQPWDNRAIMETVPGSVFKTVVAVAALDTGKVKPDETFVCDGELGRYGLTDSQGKGHGKQTFAEAYANSCNIVFAQVAERLGGETIEAYANKLGLGRQILWSGRLSGKEYHHLHGEHSGLIFAEGTSKKDGGAVAQTAIGQRDVRMTPVQAANMVTSLFHQGKLPSPRIVREIRDGQGAAVVRFPAKRLPVDRPIQPKTLEQVRAMMRRAVTDGTAAGLKGAEWALAGKTGTAQLGANRGYNKWMVGFGPYEKPRYSVAVVVRSVPDDGDPRALRIFRRVMDGLKKVEMDRAKAAR</sequence>
<dbReference type="InterPro" id="IPR050515">
    <property type="entry name" value="Beta-lactam/transpept"/>
</dbReference>
<feature type="domain" description="Penicillin-binding protein dimerisation" evidence="5">
    <location>
        <begin position="61"/>
        <end position="234"/>
    </location>
</feature>
<dbReference type="Proteomes" id="UP000237797">
    <property type="component" value="Unassembled WGS sequence"/>
</dbReference>
<dbReference type="InterPro" id="IPR036138">
    <property type="entry name" value="PBP_dimer_sf"/>
</dbReference>
<dbReference type="SUPFAM" id="SSF56601">
    <property type="entry name" value="beta-lactamase/transpeptidase-like"/>
    <property type="match status" value="1"/>
</dbReference>
<protein>
    <submittedName>
        <fullName evidence="6">Cell division protein FtsI/penicillin-binding protein 2</fullName>
    </submittedName>
</protein>
<evidence type="ECO:0000259" key="5">
    <source>
        <dbReference type="Pfam" id="PF03717"/>
    </source>
</evidence>
<dbReference type="GO" id="GO:0008658">
    <property type="term" value="F:penicillin binding"/>
    <property type="evidence" value="ECO:0007669"/>
    <property type="project" value="InterPro"/>
</dbReference>
<name>A0A2T0LEK0_9BACL</name>
<evidence type="ECO:0000259" key="4">
    <source>
        <dbReference type="Pfam" id="PF00905"/>
    </source>
</evidence>
<dbReference type="Pfam" id="PF03717">
    <property type="entry name" value="PBP_dimer"/>
    <property type="match status" value="1"/>
</dbReference>
<comment type="subcellular location">
    <subcellularLocation>
        <location evidence="1">Membrane</location>
    </subcellularLocation>
</comment>
<keyword evidence="6" id="KW-0131">Cell cycle</keyword>
<dbReference type="InterPro" id="IPR012338">
    <property type="entry name" value="Beta-lactam/transpept-like"/>
</dbReference>
<dbReference type="PANTHER" id="PTHR30627">
    <property type="entry name" value="PEPTIDOGLYCAN D,D-TRANSPEPTIDASE"/>
    <property type="match status" value="1"/>
</dbReference>
<accession>A0A2T0LEK0</accession>
<evidence type="ECO:0000313" key="7">
    <source>
        <dbReference type="Proteomes" id="UP000237797"/>
    </source>
</evidence>
<evidence type="ECO:0000256" key="3">
    <source>
        <dbReference type="ARBA" id="ARBA00023136"/>
    </source>
</evidence>
<organism evidence="6 7">
    <name type="scientific">Planifilum fimeticola</name>
    <dbReference type="NCBI Taxonomy" id="201975"/>
    <lineage>
        <taxon>Bacteria</taxon>
        <taxon>Bacillati</taxon>
        <taxon>Bacillota</taxon>
        <taxon>Bacilli</taxon>
        <taxon>Bacillales</taxon>
        <taxon>Thermoactinomycetaceae</taxon>
        <taxon>Planifilum</taxon>
    </lineage>
</organism>
<dbReference type="InterPro" id="IPR001460">
    <property type="entry name" value="PCN-bd_Tpept"/>
</dbReference>
<proteinExistence type="inferred from homology"/>
<evidence type="ECO:0000256" key="1">
    <source>
        <dbReference type="ARBA" id="ARBA00004370"/>
    </source>
</evidence>
<dbReference type="SUPFAM" id="SSF56519">
    <property type="entry name" value="Penicillin binding protein dimerisation domain"/>
    <property type="match status" value="1"/>
</dbReference>
<evidence type="ECO:0000313" key="6">
    <source>
        <dbReference type="EMBL" id="PRX40557.1"/>
    </source>
</evidence>
<dbReference type="AlphaFoldDB" id="A0A2T0LEK0"/>
<dbReference type="GO" id="GO:0005886">
    <property type="term" value="C:plasma membrane"/>
    <property type="evidence" value="ECO:0007669"/>
    <property type="project" value="TreeGrafter"/>
</dbReference>
<feature type="domain" description="Penicillin-binding protein transpeptidase" evidence="4">
    <location>
        <begin position="279"/>
        <end position="586"/>
    </location>
</feature>
<comment type="similarity">
    <text evidence="2">Belongs to the transpeptidase family.</text>
</comment>